<reference evidence="1" key="2">
    <citation type="submission" date="2020-09" db="EMBL/GenBank/DDBJ databases">
        <authorList>
            <person name="Sun Q."/>
            <person name="Kim S."/>
        </authorList>
    </citation>
    <scope>NUCLEOTIDE SEQUENCE</scope>
    <source>
        <strain evidence="1">KCTC 12711</strain>
    </source>
</reference>
<protein>
    <submittedName>
        <fullName evidence="1">Uncharacterized protein</fullName>
    </submittedName>
</protein>
<reference evidence="1" key="1">
    <citation type="journal article" date="2014" name="Int. J. Syst. Evol. Microbiol.">
        <title>Complete genome sequence of Corynebacterium casei LMG S-19264T (=DSM 44701T), isolated from a smear-ripened cheese.</title>
        <authorList>
            <consortium name="US DOE Joint Genome Institute (JGI-PGF)"/>
            <person name="Walter F."/>
            <person name="Albersmeier A."/>
            <person name="Kalinowski J."/>
            <person name="Ruckert C."/>
        </authorList>
    </citation>
    <scope>NUCLEOTIDE SEQUENCE</scope>
    <source>
        <strain evidence="1">KCTC 12711</strain>
    </source>
</reference>
<evidence type="ECO:0000313" key="2">
    <source>
        <dbReference type="Proteomes" id="UP000614811"/>
    </source>
</evidence>
<sequence>MHATPTTRVIFCNDRVLIGLNHTTAHVRLHIADPTLIQPFGTVAIDNRSNTASCSYQLRSLITLGLMH</sequence>
<comment type="caution">
    <text evidence="1">The sequence shown here is derived from an EMBL/GenBank/DDBJ whole genome shotgun (WGS) entry which is preliminary data.</text>
</comment>
<gene>
    <name evidence="1" type="ORF">GCM10008090_22460</name>
</gene>
<proteinExistence type="predicted"/>
<evidence type="ECO:0000313" key="1">
    <source>
        <dbReference type="EMBL" id="GHA12109.1"/>
    </source>
</evidence>
<dbReference type="EMBL" id="BMXA01000003">
    <property type="protein sequence ID" value="GHA12109.1"/>
    <property type="molecule type" value="Genomic_DNA"/>
</dbReference>
<keyword evidence="2" id="KW-1185">Reference proteome</keyword>
<name>A0A918RU78_9GAMM</name>
<dbReference type="AlphaFoldDB" id="A0A918RU78"/>
<organism evidence="1 2">
    <name type="scientific">Arenicella chitinivorans</name>
    <dbReference type="NCBI Taxonomy" id="1329800"/>
    <lineage>
        <taxon>Bacteria</taxon>
        <taxon>Pseudomonadati</taxon>
        <taxon>Pseudomonadota</taxon>
        <taxon>Gammaproteobacteria</taxon>
        <taxon>Arenicellales</taxon>
        <taxon>Arenicellaceae</taxon>
        <taxon>Arenicella</taxon>
    </lineage>
</organism>
<dbReference type="Proteomes" id="UP000614811">
    <property type="component" value="Unassembled WGS sequence"/>
</dbReference>
<accession>A0A918RU78</accession>